<proteinExistence type="inferred from homology"/>
<evidence type="ECO:0000313" key="3">
    <source>
        <dbReference type="Proteomes" id="UP000184016"/>
    </source>
</evidence>
<dbReference type="InterPro" id="IPR002765">
    <property type="entry name" value="UPF0145_YbjQ-like"/>
</dbReference>
<gene>
    <name evidence="2" type="ORF">SAMN05443507_10645</name>
</gene>
<dbReference type="Proteomes" id="UP000184016">
    <property type="component" value="Unassembled WGS sequence"/>
</dbReference>
<dbReference type="PANTHER" id="PTHR34068">
    <property type="entry name" value="UPF0145 PROTEIN YBJQ"/>
    <property type="match status" value="1"/>
</dbReference>
<evidence type="ECO:0000313" key="2">
    <source>
        <dbReference type="EMBL" id="SHJ95080.1"/>
    </source>
</evidence>
<keyword evidence="3" id="KW-1185">Reference proteome</keyword>
<dbReference type="InterPro" id="IPR035439">
    <property type="entry name" value="UPF0145_dom_sf"/>
</dbReference>
<reference evidence="3" key="1">
    <citation type="submission" date="2016-11" db="EMBL/GenBank/DDBJ databases">
        <authorList>
            <person name="Varghese N."/>
            <person name="Submissions S."/>
        </authorList>
    </citation>
    <scope>NUCLEOTIDE SEQUENCE [LARGE SCALE GENOMIC DNA]</scope>
    <source>
        <strain evidence="3">USBA-503</strain>
    </source>
</reference>
<dbReference type="Gene3D" id="3.30.110.70">
    <property type="entry name" value="Hypothetical protein apc22750. Chain B"/>
    <property type="match status" value="2"/>
</dbReference>
<sequence length="323" mass="36037">MWFSRKNQGGLSKSERLAKENAALYRSERAIAAFERGQLPEYVEARARKQVQHELPWTSNLSVAEWALLARYGLRPLGQVMGATVYHQAEWKMVLGRQNRYAGGWNTGFNGMYVNLYSGSCFLNELEQGMYEARWLALQRLRAEAALLGAHAVVGVKVKLVPGTVESSLEMTAMGTAITLDLPSVDEPLLCTVSAQDFVRLVHAGSIPVGLALGVGIYYQVSQWNDVWQSGSYSNQEMYSYTDAVYQARHRAVQEMRRHAAESGGNGVLAHETGLRVEEVEVEYGEGDIRLNHVVEFFAMGTAISYRKTHLDERPQSVVSLNT</sequence>
<dbReference type="RefSeq" id="WP_072873405.1">
    <property type="nucleotide sequence ID" value="NZ_FRAF01000006.1"/>
</dbReference>
<comment type="similarity">
    <text evidence="1">Belongs to the UPF0145 family.</text>
</comment>
<name>A0A1M6NHA5_9BACL</name>
<dbReference type="STRING" id="1830138.SAMN05443507_10645"/>
<organism evidence="2 3">
    <name type="scientific">Alicyclobacillus tolerans</name>
    <dbReference type="NCBI Taxonomy" id="90970"/>
    <lineage>
        <taxon>Bacteria</taxon>
        <taxon>Bacillati</taxon>
        <taxon>Bacillota</taxon>
        <taxon>Bacilli</taxon>
        <taxon>Bacillales</taxon>
        <taxon>Alicyclobacillaceae</taxon>
        <taxon>Alicyclobacillus</taxon>
    </lineage>
</organism>
<dbReference type="Pfam" id="PF01906">
    <property type="entry name" value="YbjQ_1"/>
    <property type="match status" value="1"/>
</dbReference>
<dbReference type="PANTHER" id="PTHR34068:SF2">
    <property type="entry name" value="UPF0145 PROTEIN SCO3412"/>
    <property type="match status" value="1"/>
</dbReference>
<dbReference type="AlphaFoldDB" id="A0A1M6NHA5"/>
<dbReference type="SUPFAM" id="SSF117782">
    <property type="entry name" value="YbjQ-like"/>
    <property type="match status" value="2"/>
</dbReference>
<dbReference type="EMBL" id="FRAF01000006">
    <property type="protein sequence ID" value="SHJ95080.1"/>
    <property type="molecule type" value="Genomic_DNA"/>
</dbReference>
<accession>A0A1M6NHA5</accession>
<protein>
    <submittedName>
        <fullName evidence="2">Putative heavy-metal-binding</fullName>
    </submittedName>
</protein>
<evidence type="ECO:0000256" key="1">
    <source>
        <dbReference type="ARBA" id="ARBA00010751"/>
    </source>
</evidence>